<gene>
    <name evidence="4" type="ORF">CHGG_08194</name>
    <name evidence="3" type="ORF">CHGG_08755</name>
</gene>
<feature type="region of interest" description="Disordered" evidence="1">
    <location>
        <begin position="1"/>
        <end position="21"/>
    </location>
</feature>
<dbReference type="EMBL" id="CH408034">
    <property type="protein sequence ID" value="EAQ84741.1"/>
    <property type="molecule type" value="Genomic_DNA"/>
</dbReference>
<dbReference type="GO" id="GO:0003676">
    <property type="term" value="F:nucleic acid binding"/>
    <property type="evidence" value="ECO:0007669"/>
    <property type="project" value="InterPro"/>
</dbReference>
<proteinExistence type="predicted"/>
<dbReference type="OrthoDB" id="4843223at2759"/>
<accession>Q2GTE9</accession>
<keyword evidence="5" id="KW-1185">Reference proteome</keyword>
<dbReference type="InterPro" id="IPR038717">
    <property type="entry name" value="Tc1-like_DDE_dom"/>
</dbReference>
<reference evidence="3" key="2">
    <citation type="submission" date="2006-02" db="EMBL/GenBank/DDBJ databases">
        <title>Annotation of the Chaetomium globosum CBS 148.51 Genome.</title>
        <authorList>
            <consortium name="The Broad Institute Genome Sequencing Platform"/>
            <person name="Birren B."/>
            <person name="Lander E."/>
            <person name="Galagan J."/>
            <person name="Devon K."/>
            <person name="Nusbaum C."/>
            <person name="Ma L.-J."/>
            <person name="Jaffe D."/>
            <person name="Butler J."/>
            <person name="Alvarez P."/>
            <person name="Gnerre S."/>
            <person name="Grabherr M."/>
            <person name="Kleber M."/>
            <person name="Mauceli E."/>
            <person name="Brockman W."/>
            <person name="Rounsley S."/>
            <person name="Young S."/>
            <person name="LaButti K."/>
            <person name="Pushparaj V."/>
            <person name="DeCaprio D."/>
            <person name="Crawford M."/>
            <person name="Koehrsen M."/>
            <person name="Engels R."/>
            <person name="Montgomery P."/>
            <person name="Pearson M."/>
            <person name="Howarth C."/>
            <person name="Kodira C."/>
            <person name="Yandava C."/>
            <person name="Zeng Q."/>
            <person name="Alvarado L."/>
            <person name="Oleary S."/>
            <person name="Untereiner W."/>
        </authorList>
    </citation>
    <scope>NUCLEOTIDE SEQUENCE</scope>
    <source>
        <strain evidence="3">CBS 148.51</strain>
    </source>
</reference>
<dbReference type="Pfam" id="PF13358">
    <property type="entry name" value="DDE_3"/>
    <property type="match status" value="1"/>
</dbReference>
<dbReference type="OMA" id="EVAEWRI"/>
<dbReference type="Gene3D" id="3.30.420.10">
    <property type="entry name" value="Ribonuclease H-like superfamily/Ribonuclease H"/>
    <property type="match status" value="1"/>
</dbReference>
<dbReference type="SUPFAM" id="SSF53098">
    <property type="entry name" value="Ribonuclease H-like"/>
    <property type="match status" value="1"/>
</dbReference>
<dbReference type="HOGENOM" id="CLU_033666_0_1_1"/>
<sequence length="349" mass="40737">MSSELPSTPPSHHSKSADLSRDERLQVQTLRKCGFTYEQIVAQLGFTYNQVGHACRAPNITPKKRSGRPSLLNPEQIEDLIAFITSSKATRRMPYSKIPAALGWDCSGYAIRYALRQAGFQRYVAYRKPPIIEKNRKRRLDNALERVYWPLERYHQILWTDETWITAGTHRKVWVTRRQDEAYDPTCIVEREQRPKGWMFWGSYSVKYGKGPCLFWEKDWGSITGEKYSERVVPLIDGWFRLHPDQVLMHDNASPHTAQVTREELEARGIPVYSHPPYSPDLNPIENAWNWMKDYIAENYPAKMSYDQLRQAVYAAWEAIPEEFLRERVDTMPIRQQAVIDANGMHSPF</sequence>
<evidence type="ECO:0000256" key="1">
    <source>
        <dbReference type="SAM" id="MobiDB-lite"/>
    </source>
</evidence>
<dbReference type="InterPro" id="IPR052338">
    <property type="entry name" value="Transposase_5"/>
</dbReference>
<dbReference type="RefSeq" id="XP_001226682.1">
    <property type="nucleotide sequence ID" value="XM_001226681.1"/>
</dbReference>
<dbReference type="AlphaFoldDB" id="Q2GTE9"/>
<dbReference type="GeneID" id="4395334"/>
<dbReference type="InterPro" id="IPR012337">
    <property type="entry name" value="RNaseH-like_sf"/>
</dbReference>
<dbReference type="VEuPathDB" id="FungiDB:CHGG_08755"/>
<dbReference type="Proteomes" id="UP000001056">
    <property type="component" value="Unassembled WGS sequence"/>
</dbReference>
<dbReference type="EMBL" id="CH408033">
    <property type="protein sequence ID" value="EAQ86941.1"/>
    <property type="molecule type" value="Genomic_DNA"/>
</dbReference>
<dbReference type="RefSeq" id="XP_001225850.1">
    <property type="nucleotide sequence ID" value="XM_001225849.1"/>
</dbReference>
<dbReference type="PANTHER" id="PTHR23022:SF119">
    <property type="entry name" value="TC1-LIKE TRANSPOSASE DDE DOMAIN-CONTAINING PROTEIN"/>
    <property type="match status" value="1"/>
</dbReference>
<reference evidence="3" key="1">
    <citation type="submission" date="2005-03" db="EMBL/GenBank/DDBJ databases">
        <authorList>
            <person name="Giovannoni S.J."/>
            <person name="Cho J.-C."/>
            <person name="Ferriera S."/>
            <person name="Johnson J."/>
            <person name="Kravitz S."/>
            <person name="Halpern A."/>
            <person name="Remington K."/>
            <person name="Beeson K."/>
            <person name="Tran B."/>
            <person name="Rogers Y.-H."/>
            <person name="Friedman R."/>
            <person name="Venter J.C."/>
        </authorList>
    </citation>
    <scope>NUCLEOTIDE SEQUENCE</scope>
    <source>
        <strain evidence="3">CBS 148.51</strain>
    </source>
</reference>
<evidence type="ECO:0000313" key="4">
    <source>
        <dbReference type="EMBL" id="EAQ86941.1"/>
    </source>
</evidence>
<feature type="domain" description="Tc1-like transposase DDE" evidence="2">
    <location>
        <begin position="235"/>
        <end position="299"/>
    </location>
</feature>
<dbReference type="InterPro" id="IPR036397">
    <property type="entry name" value="RNaseH_sf"/>
</dbReference>
<dbReference type="VEuPathDB" id="FungiDB:CHGG_08194"/>
<dbReference type="STRING" id="306901.Q2GTE9"/>
<dbReference type="eggNOG" id="ENOG502QUTZ">
    <property type="taxonomic scope" value="Eukaryota"/>
</dbReference>
<evidence type="ECO:0000259" key="2">
    <source>
        <dbReference type="Pfam" id="PF13358"/>
    </source>
</evidence>
<evidence type="ECO:0000313" key="5">
    <source>
        <dbReference type="Proteomes" id="UP000001056"/>
    </source>
</evidence>
<evidence type="ECO:0000313" key="3">
    <source>
        <dbReference type="EMBL" id="EAQ84741.1"/>
    </source>
</evidence>
<protein>
    <recommendedName>
        <fullName evidence="2">Tc1-like transposase DDE domain-containing protein</fullName>
    </recommendedName>
</protein>
<dbReference type="InParanoid" id="Q2GTE9"/>
<dbReference type="PANTHER" id="PTHR23022">
    <property type="entry name" value="TRANSPOSABLE ELEMENT-RELATED"/>
    <property type="match status" value="1"/>
</dbReference>
<dbReference type="GeneID" id="4393394"/>
<name>Q2GTE9_CHAGB</name>
<reference evidence="5" key="3">
    <citation type="journal article" date="2015" name="Genome Announc.">
        <title>Draft genome sequence of the cellulolytic fungus Chaetomium globosum.</title>
        <authorList>
            <person name="Cuomo C.A."/>
            <person name="Untereiner W.A."/>
            <person name="Ma L.-J."/>
            <person name="Grabherr M."/>
            <person name="Birren B.W."/>
        </authorList>
    </citation>
    <scope>NUCLEOTIDE SEQUENCE [LARGE SCALE GENOMIC DNA]</scope>
    <source>
        <strain evidence="5">ATCC 6205 / CBS 148.51 / DSM 1962 / NBRC 6347 / NRRL 1970</strain>
    </source>
</reference>
<organism evidence="3 5">
    <name type="scientific">Chaetomium globosum (strain ATCC 6205 / CBS 148.51 / DSM 1962 / NBRC 6347 / NRRL 1970)</name>
    <name type="common">Soil fungus</name>
    <dbReference type="NCBI Taxonomy" id="306901"/>
    <lineage>
        <taxon>Eukaryota</taxon>
        <taxon>Fungi</taxon>
        <taxon>Dikarya</taxon>
        <taxon>Ascomycota</taxon>
        <taxon>Pezizomycotina</taxon>
        <taxon>Sordariomycetes</taxon>
        <taxon>Sordariomycetidae</taxon>
        <taxon>Sordariales</taxon>
        <taxon>Chaetomiaceae</taxon>
        <taxon>Chaetomium</taxon>
    </lineage>
</organism>